<feature type="non-terminal residue" evidence="1">
    <location>
        <position position="1"/>
    </location>
</feature>
<protein>
    <recommendedName>
        <fullName evidence="3">NB-ARC domain-containing protein</fullName>
    </recommendedName>
</protein>
<gene>
    <name evidence="1" type="ORF">B0H16DRAFT_1271519</name>
</gene>
<keyword evidence="2" id="KW-1185">Reference proteome</keyword>
<proteinExistence type="predicted"/>
<accession>A0AAD7HUF7</accession>
<dbReference type="EMBL" id="JARKIB010000171">
    <property type="protein sequence ID" value="KAJ7728631.1"/>
    <property type="molecule type" value="Genomic_DNA"/>
</dbReference>
<evidence type="ECO:0008006" key="3">
    <source>
        <dbReference type="Google" id="ProtNLM"/>
    </source>
</evidence>
<feature type="non-terminal residue" evidence="1">
    <location>
        <position position="94"/>
    </location>
</feature>
<dbReference type="SUPFAM" id="SSF52540">
    <property type="entry name" value="P-loop containing nucleoside triphosphate hydrolases"/>
    <property type="match status" value="1"/>
</dbReference>
<name>A0AAD7HUF7_9AGAR</name>
<dbReference type="InterPro" id="IPR027417">
    <property type="entry name" value="P-loop_NTPase"/>
</dbReference>
<sequence length="94" mass="10426">LLFFDNADDPKMNLNKFFPLCNHGSIIITSRNPGLRVYGEHSPVSDMEEIDAVILLLQSAANKTFEQNLEVAAKIVEELYYLPLAIAQAGAFIS</sequence>
<organism evidence="1 2">
    <name type="scientific">Mycena metata</name>
    <dbReference type="NCBI Taxonomy" id="1033252"/>
    <lineage>
        <taxon>Eukaryota</taxon>
        <taxon>Fungi</taxon>
        <taxon>Dikarya</taxon>
        <taxon>Basidiomycota</taxon>
        <taxon>Agaricomycotina</taxon>
        <taxon>Agaricomycetes</taxon>
        <taxon>Agaricomycetidae</taxon>
        <taxon>Agaricales</taxon>
        <taxon>Marasmiineae</taxon>
        <taxon>Mycenaceae</taxon>
        <taxon>Mycena</taxon>
    </lineage>
</organism>
<reference evidence="1" key="1">
    <citation type="submission" date="2023-03" db="EMBL/GenBank/DDBJ databases">
        <title>Massive genome expansion in bonnet fungi (Mycena s.s.) driven by repeated elements and novel gene families across ecological guilds.</title>
        <authorList>
            <consortium name="Lawrence Berkeley National Laboratory"/>
            <person name="Harder C.B."/>
            <person name="Miyauchi S."/>
            <person name="Viragh M."/>
            <person name="Kuo A."/>
            <person name="Thoen E."/>
            <person name="Andreopoulos B."/>
            <person name="Lu D."/>
            <person name="Skrede I."/>
            <person name="Drula E."/>
            <person name="Henrissat B."/>
            <person name="Morin E."/>
            <person name="Kohler A."/>
            <person name="Barry K."/>
            <person name="LaButti K."/>
            <person name="Morin E."/>
            <person name="Salamov A."/>
            <person name="Lipzen A."/>
            <person name="Mereny Z."/>
            <person name="Hegedus B."/>
            <person name="Baldrian P."/>
            <person name="Stursova M."/>
            <person name="Weitz H."/>
            <person name="Taylor A."/>
            <person name="Grigoriev I.V."/>
            <person name="Nagy L.G."/>
            <person name="Martin F."/>
            <person name="Kauserud H."/>
        </authorList>
    </citation>
    <scope>NUCLEOTIDE SEQUENCE</scope>
    <source>
        <strain evidence="1">CBHHK182m</strain>
    </source>
</reference>
<dbReference type="Proteomes" id="UP001215598">
    <property type="component" value="Unassembled WGS sequence"/>
</dbReference>
<dbReference type="AlphaFoldDB" id="A0AAD7HUF7"/>
<evidence type="ECO:0000313" key="2">
    <source>
        <dbReference type="Proteomes" id="UP001215598"/>
    </source>
</evidence>
<evidence type="ECO:0000313" key="1">
    <source>
        <dbReference type="EMBL" id="KAJ7728631.1"/>
    </source>
</evidence>
<comment type="caution">
    <text evidence="1">The sequence shown here is derived from an EMBL/GenBank/DDBJ whole genome shotgun (WGS) entry which is preliminary data.</text>
</comment>